<dbReference type="GO" id="GO:0004674">
    <property type="term" value="F:protein serine/threonine kinase activity"/>
    <property type="evidence" value="ECO:0007669"/>
    <property type="project" value="UniProtKB-KW"/>
</dbReference>
<sequence>MPSKILVVDDEIVYWTRLIEQIFEEKIENNEYEFSYAKDGIEGLAKVNEIHPDIVLTDIKMPNLDGLAFLHQLNKSEQNVKSIIISAYGTIDHISQAMYERAYDFLVKPIDRQKLESSIRRILLVESELNQSKEILPPTNTKKQTSKVNYSSVLRLSKELPPPQQLKLVSDLVSQFSWEQINELEEKLPSLKLQIQENEDKQKVLEKEDEERIKQNKFPLNLLRQGYLEVLNQSRKTVSGEVRQYKYLCVRWIDPKTKKLRGRNLKKKDLKDPDVRRIIEEKMGRTIDFDNF</sequence>
<keyword evidence="5" id="KW-0723">Serine/threonine-protein kinase</keyword>
<proteinExistence type="predicted"/>
<evidence type="ECO:0000313" key="5">
    <source>
        <dbReference type="EMBL" id="CCQ57990.1"/>
    </source>
</evidence>
<keyword evidence="1 2" id="KW-0597">Phosphoprotein</keyword>
<evidence type="ECO:0000313" key="6">
    <source>
        <dbReference type="Proteomes" id="UP000017981"/>
    </source>
</evidence>
<dbReference type="PANTHER" id="PTHR44591:SF3">
    <property type="entry name" value="RESPONSE REGULATORY DOMAIN-CONTAINING PROTEIN"/>
    <property type="match status" value="1"/>
</dbReference>
<gene>
    <name evidence="5" type="ORF">CWATWH0005_5597</name>
</gene>
<dbReference type="Pfam" id="PF00072">
    <property type="entry name" value="Response_reg"/>
    <property type="match status" value="1"/>
</dbReference>
<organism evidence="5 6">
    <name type="scientific">Crocosphaera watsonii WH 0005</name>
    <dbReference type="NCBI Taxonomy" id="423472"/>
    <lineage>
        <taxon>Bacteria</taxon>
        <taxon>Bacillati</taxon>
        <taxon>Cyanobacteriota</taxon>
        <taxon>Cyanophyceae</taxon>
        <taxon>Oscillatoriophycideae</taxon>
        <taxon>Chroococcales</taxon>
        <taxon>Aphanothecaceae</taxon>
        <taxon>Crocosphaera</taxon>
    </lineage>
</organism>
<evidence type="ECO:0000256" key="2">
    <source>
        <dbReference type="PROSITE-ProRule" id="PRU00169"/>
    </source>
</evidence>
<dbReference type="GO" id="GO:0000160">
    <property type="term" value="P:phosphorelay signal transduction system"/>
    <property type="evidence" value="ECO:0007669"/>
    <property type="project" value="InterPro"/>
</dbReference>
<accession>T2J0R3</accession>
<evidence type="ECO:0000259" key="4">
    <source>
        <dbReference type="PROSITE" id="PS50110"/>
    </source>
</evidence>
<protein>
    <submittedName>
        <fullName evidence="5">Serine/threonine protein kinase/response regulator/adenylate cyclase</fullName>
    </submittedName>
</protein>
<reference evidence="5 6" key="2">
    <citation type="submission" date="2013-09" db="EMBL/GenBank/DDBJ databases">
        <title>Whole genome comparison of six Crocosphaera watsonii strains with differing phenotypes.</title>
        <authorList>
            <person name="Bench S.R."/>
            <person name="Heller P."/>
            <person name="Frank I."/>
            <person name="Arciniega M."/>
            <person name="Shilova I.N."/>
            <person name="Zehr J.P."/>
        </authorList>
    </citation>
    <scope>NUCLEOTIDE SEQUENCE [LARGE SCALE GENOMIC DNA]</scope>
    <source>
        <strain evidence="5 6">WH 0005</strain>
    </source>
</reference>
<keyword evidence="3" id="KW-0175">Coiled coil</keyword>
<reference evidence="5 6" key="1">
    <citation type="submission" date="2013-01" db="EMBL/GenBank/DDBJ databases">
        <authorList>
            <person name="Bench S."/>
        </authorList>
    </citation>
    <scope>NUCLEOTIDE SEQUENCE [LARGE SCALE GENOMIC DNA]</scope>
    <source>
        <strain evidence="5 6">WH 0005</strain>
    </source>
</reference>
<keyword evidence="5" id="KW-0418">Kinase</keyword>
<evidence type="ECO:0000256" key="3">
    <source>
        <dbReference type="SAM" id="Coils"/>
    </source>
</evidence>
<dbReference type="InterPro" id="IPR011006">
    <property type="entry name" value="CheY-like_superfamily"/>
</dbReference>
<dbReference type="Gene3D" id="3.40.50.2300">
    <property type="match status" value="1"/>
</dbReference>
<feature type="domain" description="Response regulatory" evidence="4">
    <location>
        <begin position="4"/>
        <end position="123"/>
    </location>
</feature>
<dbReference type="AlphaFoldDB" id="T2J0R3"/>
<dbReference type="EMBL" id="CAQL01000937">
    <property type="protein sequence ID" value="CCQ57990.1"/>
    <property type="molecule type" value="Genomic_DNA"/>
</dbReference>
<dbReference type="PROSITE" id="PS50110">
    <property type="entry name" value="RESPONSE_REGULATORY"/>
    <property type="match status" value="1"/>
</dbReference>
<evidence type="ECO:0000256" key="1">
    <source>
        <dbReference type="ARBA" id="ARBA00022553"/>
    </source>
</evidence>
<dbReference type="RefSeq" id="WP_021833721.1">
    <property type="nucleotide sequence ID" value="NZ_CAQL01000937.1"/>
</dbReference>
<dbReference type="Proteomes" id="UP000017981">
    <property type="component" value="Unassembled WGS sequence"/>
</dbReference>
<dbReference type="InterPro" id="IPR050595">
    <property type="entry name" value="Bact_response_regulator"/>
</dbReference>
<comment type="caution">
    <text evidence="5">The sequence shown here is derived from an EMBL/GenBank/DDBJ whole genome shotgun (WGS) entry which is preliminary data.</text>
</comment>
<dbReference type="InterPro" id="IPR001789">
    <property type="entry name" value="Sig_transdc_resp-reg_receiver"/>
</dbReference>
<feature type="modified residue" description="4-aspartylphosphate" evidence="2">
    <location>
        <position position="58"/>
    </location>
</feature>
<keyword evidence="5" id="KW-0808">Transferase</keyword>
<dbReference type="SMART" id="SM00448">
    <property type="entry name" value="REC"/>
    <property type="match status" value="1"/>
</dbReference>
<dbReference type="CDD" id="cd17536">
    <property type="entry name" value="REC_YesN-like"/>
    <property type="match status" value="1"/>
</dbReference>
<feature type="coiled-coil region" evidence="3">
    <location>
        <begin position="181"/>
        <end position="211"/>
    </location>
</feature>
<dbReference type="PANTHER" id="PTHR44591">
    <property type="entry name" value="STRESS RESPONSE REGULATOR PROTEIN 1"/>
    <property type="match status" value="1"/>
</dbReference>
<name>T2J0R3_CROWT</name>
<dbReference type="SUPFAM" id="SSF52172">
    <property type="entry name" value="CheY-like"/>
    <property type="match status" value="1"/>
</dbReference>